<evidence type="ECO:0000313" key="3">
    <source>
        <dbReference type="Proteomes" id="UP000053593"/>
    </source>
</evidence>
<organism evidence="2 3">
    <name type="scientific">Collybiopsis luxurians FD-317 M1</name>
    <dbReference type="NCBI Taxonomy" id="944289"/>
    <lineage>
        <taxon>Eukaryota</taxon>
        <taxon>Fungi</taxon>
        <taxon>Dikarya</taxon>
        <taxon>Basidiomycota</taxon>
        <taxon>Agaricomycotina</taxon>
        <taxon>Agaricomycetes</taxon>
        <taxon>Agaricomycetidae</taxon>
        <taxon>Agaricales</taxon>
        <taxon>Marasmiineae</taxon>
        <taxon>Omphalotaceae</taxon>
        <taxon>Collybiopsis</taxon>
        <taxon>Collybiopsis luxurians</taxon>
    </lineage>
</organism>
<dbReference type="OrthoDB" id="192148at2759"/>
<name>A0A0D0CHY6_9AGAR</name>
<proteinExistence type="predicted"/>
<feature type="compositionally biased region" description="Low complexity" evidence="1">
    <location>
        <begin position="281"/>
        <end position="296"/>
    </location>
</feature>
<feature type="compositionally biased region" description="Polar residues" evidence="1">
    <location>
        <begin position="248"/>
        <end position="262"/>
    </location>
</feature>
<accession>A0A0D0CHY6</accession>
<feature type="region of interest" description="Disordered" evidence="1">
    <location>
        <begin position="1"/>
        <end position="45"/>
    </location>
</feature>
<dbReference type="Gene3D" id="1.20.930.20">
    <property type="entry name" value="Adaptor protein Cbl, N-terminal domain"/>
    <property type="match status" value="1"/>
</dbReference>
<feature type="compositionally biased region" description="Low complexity" evidence="1">
    <location>
        <begin position="500"/>
        <end position="509"/>
    </location>
</feature>
<evidence type="ECO:0000313" key="2">
    <source>
        <dbReference type="EMBL" id="KIK62274.1"/>
    </source>
</evidence>
<feature type="region of interest" description="Disordered" evidence="1">
    <location>
        <begin position="434"/>
        <end position="520"/>
    </location>
</feature>
<dbReference type="EMBL" id="KN834768">
    <property type="protein sequence ID" value="KIK62274.1"/>
    <property type="molecule type" value="Genomic_DNA"/>
</dbReference>
<reference evidence="2 3" key="1">
    <citation type="submission" date="2014-04" db="EMBL/GenBank/DDBJ databases">
        <title>Evolutionary Origins and Diversification of the Mycorrhizal Mutualists.</title>
        <authorList>
            <consortium name="DOE Joint Genome Institute"/>
            <consortium name="Mycorrhizal Genomics Consortium"/>
            <person name="Kohler A."/>
            <person name="Kuo A."/>
            <person name="Nagy L.G."/>
            <person name="Floudas D."/>
            <person name="Copeland A."/>
            <person name="Barry K.W."/>
            <person name="Cichocki N."/>
            <person name="Veneault-Fourrey C."/>
            <person name="LaButti K."/>
            <person name="Lindquist E.A."/>
            <person name="Lipzen A."/>
            <person name="Lundell T."/>
            <person name="Morin E."/>
            <person name="Murat C."/>
            <person name="Riley R."/>
            <person name="Ohm R."/>
            <person name="Sun H."/>
            <person name="Tunlid A."/>
            <person name="Henrissat B."/>
            <person name="Grigoriev I.V."/>
            <person name="Hibbett D.S."/>
            <person name="Martin F."/>
        </authorList>
    </citation>
    <scope>NUCLEOTIDE SEQUENCE [LARGE SCALE GENOMIC DNA]</scope>
    <source>
        <strain evidence="2 3">FD-317 M1</strain>
    </source>
</reference>
<feature type="compositionally biased region" description="Gly residues" evidence="1">
    <location>
        <begin position="434"/>
        <end position="448"/>
    </location>
</feature>
<keyword evidence="3" id="KW-1185">Reference proteome</keyword>
<dbReference type="InterPro" id="IPR036537">
    <property type="entry name" value="Adaptor_Cbl_N_dom_sf"/>
</dbReference>
<dbReference type="InterPro" id="IPR059179">
    <property type="entry name" value="MLKL-like_MCAfunc"/>
</dbReference>
<sequence length="520" mass="56672">MPATVTPSAKSRKLSASSTFDSQYSNGQEKSLEKTSFPQLNAPVRSSSSTLAGTAWDVSDQVLRTVMNLAQFTPVPYMGTVAVVAYSIFNAVQGARDNQDTLKQLAYLACSTVQSVYETYEQLHGHPPPTSAAEAQSEAGAFSSDPTLNAHLEELIRTLKEIDEWIKSLASRNLLRRVVASRSDLNFIQDFKDRLKQVMDNFQLQSMITLRYSMSRIAAQQKAMEQEAEQRHKSTQQTLYTIHEEVKNQNQRKPTTLPQYTDSPISSEPSSPLSPSPSPLSRPKSTSPSSSSPLTSRNPFFPPNHNQRQSNNPFHQALPSATMIQGNITVQNISGDHHVISKVDNSKRENFGNVYNNSHQHIGLSRHLSIGGHNGGLGGTGTGYRGNGHSGHVGYGRWSSDDPDGDFEVDVDAHGDFGGPGMYGNFRGDWGGGRGGRGGRGAGTGVGFDGHMHPHGRHEYESDEEHALVLADQYRRGSGRGSGSGFRRSRTVSEGGHRSGSGYSSSGRGSSHDLYGYDEW</sequence>
<dbReference type="AlphaFoldDB" id="A0A0D0CHY6"/>
<dbReference type="GO" id="GO:0007166">
    <property type="term" value="P:cell surface receptor signaling pathway"/>
    <property type="evidence" value="ECO:0007669"/>
    <property type="project" value="InterPro"/>
</dbReference>
<feature type="region of interest" description="Disordered" evidence="1">
    <location>
        <begin position="245"/>
        <end position="314"/>
    </location>
</feature>
<gene>
    <name evidence="2" type="ORF">GYMLUDRAFT_42214</name>
</gene>
<evidence type="ECO:0000256" key="1">
    <source>
        <dbReference type="SAM" id="MobiDB-lite"/>
    </source>
</evidence>
<dbReference type="CDD" id="cd21037">
    <property type="entry name" value="MLKL_NTD"/>
    <property type="match status" value="1"/>
</dbReference>
<dbReference type="HOGENOM" id="CLU_523795_0_0_1"/>
<dbReference type="Proteomes" id="UP000053593">
    <property type="component" value="Unassembled WGS sequence"/>
</dbReference>
<protein>
    <submittedName>
        <fullName evidence="2">Uncharacterized protein</fullName>
    </submittedName>
</protein>
<feature type="compositionally biased region" description="Polar residues" evidence="1">
    <location>
        <begin position="304"/>
        <end position="314"/>
    </location>
</feature>